<dbReference type="PANTHER" id="PTHR21599:SF0">
    <property type="entry name" value="GLYCERATE KINASE"/>
    <property type="match status" value="1"/>
</dbReference>
<organism evidence="5 6">
    <name type="scientific">Actinotalea soli</name>
    <dbReference type="NCBI Taxonomy" id="2819234"/>
    <lineage>
        <taxon>Bacteria</taxon>
        <taxon>Bacillati</taxon>
        <taxon>Actinomycetota</taxon>
        <taxon>Actinomycetes</taxon>
        <taxon>Micrococcales</taxon>
        <taxon>Cellulomonadaceae</taxon>
        <taxon>Actinotalea</taxon>
    </lineage>
</organism>
<reference evidence="5" key="1">
    <citation type="submission" date="2021-03" db="EMBL/GenBank/DDBJ databases">
        <title>Actinotalea soli sp. nov., isolated from soil.</title>
        <authorList>
            <person name="Ping W."/>
            <person name="Zhang J."/>
        </authorList>
    </citation>
    <scope>NUCLEOTIDE SEQUENCE</scope>
    <source>
        <strain evidence="5">BY-33</strain>
    </source>
</reference>
<dbReference type="RefSeq" id="WP_208054228.1">
    <property type="nucleotide sequence ID" value="NZ_JAGEMK010000001.1"/>
</dbReference>
<evidence type="ECO:0000256" key="1">
    <source>
        <dbReference type="ARBA" id="ARBA00006284"/>
    </source>
</evidence>
<evidence type="ECO:0000256" key="3">
    <source>
        <dbReference type="ARBA" id="ARBA00022777"/>
    </source>
</evidence>
<sequence length="396" mass="39749">MRILVAPDCFTGTLTAPQAAEAMAEGWRRGAPHDEIALLPLADGGPGFLEAVRRGLGGELVPTTVPGPLGEPAPAAVLLVEGERGRTAYVESAHAIGLHLVPPGRRDPGRTSSYGLGLLLRAAIDLDVSRVVVGLGGSATNDAGAGLLAGLGLGAATLRDGGEALARAVPEDLAGLHALRGELAGIDLVIATDVDVPLLGLHGASAGFAQQKGADPEQAQRLERALGHWAQVVAGVAAEEAPRPSLLAPATGSSAAREAFRSLTQLPGSGAAGGAGFALALLGGRVLPGARVVAEAVGLGARLAESDLVLTGEGTLDWQSLHGKVVAAVAAEGLEHAVPVVAVAGQVAIGRREWGAAGLAGVYALAERPEELARALAAPAESLVARVARVARTWSR</sequence>
<keyword evidence="2 4" id="KW-0808">Transferase</keyword>
<dbReference type="Proteomes" id="UP000664209">
    <property type="component" value="Unassembled WGS sequence"/>
</dbReference>
<dbReference type="InterPro" id="IPR018197">
    <property type="entry name" value="Glycerate_kinase_RE-like"/>
</dbReference>
<dbReference type="InterPro" id="IPR036129">
    <property type="entry name" value="Glycerate_kinase_sf"/>
</dbReference>
<gene>
    <name evidence="5" type="ORF">J4G33_02150</name>
</gene>
<comment type="similarity">
    <text evidence="1 4">Belongs to the glycerate kinase type-1 family.</text>
</comment>
<dbReference type="AlphaFoldDB" id="A0A939LQ95"/>
<dbReference type="PANTHER" id="PTHR21599">
    <property type="entry name" value="GLYCERATE KINASE"/>
    <property type="match status" value="1"/>
</dbReference>
<comment type="caution">
    <text evidence="5">The sequence shown here is derived from an EMBL/GenBank/DDBJ whole genome shotgun (WGS) entry which is preliminary data.</text>
</comment>
<dbReference type="GO" id="GO:0008887">
    <property type="term" value="F:glycerate kinase activity"/>
    <property type="evidence" value="ECO:0007669"/>
    <property type="project" value="UniProtKB-UniRule"/>
</dbReference>
<name>A0A939LQ95_9CELL</name>
<evidence type="ECO:0000256" key="4">
    <source>
        <dbReference type="PIRNR" id="PIRNR006078"/>
    </source>
</evidence>
<proteinExistence type="inferred from homology"/>
<dbReference type="SUPFAM" id="SSF110738">
    <property type="entry name" value="Glycerate kinase I"/>
    <property type="match status" value="1"/>
</dbReference>
<dbReference type="InterPro" id="IPR004381">
    <property type="entry name" value="Glycerate_kinase"/>
</dbReference>
<dbReference type="Gene3D" id="3.90.1510.10">
    <property type="entry name" value="Glycerate kinase, domain 2"/>
    <property type="match status" value="1"/>
</dbReference>
<keyword evidence="6" id="KW-1185">Reference proteome</keyword>
<dbReference type="Gene3D" id="3.40.50.10350">
    <property type="entry name" value="Glycerate kinase, domain 1"/>
    <property type="match status" value="1"/>
</dbReference>
<evidence type="ECO:0000313" key="5">
    <source>
        <dbReference type="EMBL" id="MBO1750600.1"/>
    </source>
</evidence>
<accession>A0A939LQ95</accession>
<dbReference type="Pfam" id="PF02595">
    <property type="entry name" value="Gly_kinase"/>
    <property type="match status" value="1"/>
</dbReference>
<dbReference type="PIRSF" id="PIRSF006078">
    <property type="entry name" value="GlxK"/>
    <property type="match status" value="1"/>
</dbReference>
<dbReference type="InterPro" id="IPR018193">
    <property type="entry name" value="Glyc_kinase_flavodox-like_fold"/>
</dbReference>
<keyword evidence="3 4" id="KW-0418">Kinase</keyword>
<dbReference type="EMBL" id="JAGEMK010000001">
    <property type="protein sequence ID" value="MBO1750600.1"/>
    <property type="molecule type" value="Genomic_DNA"/>
</dbReference>
<evidence type="ECO:0000256" key="2">
    <source>
        <dbReference type="ARBA" id="ARBA00022679"/>
    </source>
</evidence>
<protein>
    <submittedName>
        <fullName evidence="5">Glycerate kinase</fullName>
    </submittedName>
</protein>
<evidence type="ECO:0000313" key="6">
    <source>
        <dbReference type="Proteomes" id="UP000664209"/>
    </source>
</evidence>
<dbReference type="NCBIfam" id="TIGR00045">
    <property type="entry name" value="glycerate kinase"/>
    <property type="match status" value="1"/>
</dbReference>
<dbReference type="GO" id="GO:0031388">
    <property type="term" value="P:organic acid phosphorylation"/>
    <property type="evidence" value="ECO:0007669"/>
    <property type="project" value="UniProtKB-UniRule"/>
</dbReference>